<dbReference type="Proteomes" id="UP000199334">
    <property type="component" value="Unassembled WGS sequence"/>
</dbReference>
<gene>
    <name evidence="2" type="ORF">SAMN05216498_1648</name>
</gene>
<dbReference type="NCBIfam" id="TIGR02876">
    <property type="entry name" value="spore_yqfD"/>
    <property type="match status" value="1"/>
</dbReference>
<evidence type="ECO:0000313" key="3">
    <source>
        <dbReference type="Proteomes" id="UP000199334"/>
    </source>
</evidence>
<organism evidence="2 3">
    <name type="scientific">Tenuibacillus multivorans</name>
    <dbReference type="NCBI Taxonomy" id="237069"/>
    <lineage>
        <taxon>Bacteria</taxon>
        <taxon>Bacillati</taxon>
        <taxon>Bacillota</taxon>
        <taxon>Bacilli</taxon>
        <taxon>Bacillales</taxon>
        <taxon>Bacillaceae</taxon>
        <taxon>Tenuibacillus</taxon>
    </lineage>
</organism>
<dbReference type="AlphaFoldDB" id="A0A1G9ZF77"/>
<keyword evidence="3" id="KW-1185">Reference proteome</keyword>
<protein>
    <submittedName>
        <fullName evidence="2">Sporulation protein YqfD</fullName>
    </submittedName>
</protein>
<dbReference type="PIRSF" id="PIRSF029895">
    <property type="entry name" value="SpoIV"/>
    <property type="match status" value="1"/>
</dbReference>
<keyword evidence="1" id="KW-0812">Transmembrane</keyword>
<reference evidence="2 3" key="1">
    <citation type="submission" date="2016-10" db="EMBL/GenBank/DDBJ databases">
        <authorList>
            <person name="de Groot N.N."/>
        </authorList>
    </citation>
    <scope>NUCLEOTIDE SEQUENCE [LARGE SCALE GENOMIC DNA]</scope>
    <source>
        <strain evidence="2 3">CGMCC 1.3442</strain>
    </source>
</reference>
<dbReference type="STRING" id="237069.SAMN05216498_1648"/>
<feature type="transmembrane region" description="Helical" evidence="1">
    <location>
        <begin position="86"/>
        <end position="108"/>
    </location>
</feature>
<dbReference type="EMBL" id="FNIG01000003">
    <property type="protein sequence ID" value="SDN19266.1"/>
    <property type="molecule type" value="Genomic_DNA"/>
</dbReference>
<sequence length="386" mass="45472">MKKQFLLNGYVDVTITGRTPEQMINYLIQHDIEFYDVRRMSNQHIKLRMKYRDAFSLKHVRKRYGCKVKFEKRGGPPYYYQKRKKWLPILFSLIFVIGFIFVLSNMIWKVDINGGTQEVRYEVHELIESLGLSRGSFIQEMDSISQIEREIMNNIEEVSYVGIKRTGTSFSITIEENKEMMDEENEQPSNLIASKTGTIQKIYVTNGRPVVHVNDFVQKGDLLVSGQLDEGNDDVYTHSEGEVIAEVWYNMTGSIDLATEKMKLVDDVNEQYSIKFGDFEWFPTRPEDLRLLNEEKKPIYFLFWETPISIQKKYFYDESEWTDEYNEEELILQAVDELLKRKLGQSIDVVYQKVLHEDRDSDTVKIEMFVKVLEDISQEQILNQGD</sequence>
<dbReference type="InterPro" id="IPR010690">
    <property type="entry name" value="YqfD"/>
</dbReference>
<evidence type="ECO:0000256" key="1">
    <source>
        <dbReference type="SAM" id="Phobius"/>
    </source>
</evidence>
<keyword evidence="1" id="KW-1133">Transmembrane helix</keyword>
<dbReference type="OrthoDB" id="1640349at2"/>
<evidence type="ECO:0000313" key="2">
    <source>
        <dbReference type="EMBL" id="SDN19266.1"/>
    </source>
</evidence>
<proteinExistence type="predicted"/>
<accession>A0A1G9ZF77</accession>
<dbReference type="Pfam" id="PF06898">
    <property type="entry name" value="YqfD"/>
    <property type="match status" value="1"/>
</dbReference>
<dbReference type="RefSeq" id="WP_093856124.1">
    <property type="nucleotide sequence ID" value="NZ_BJVZ01000023.1"/>
</dbReference>
<keyword evidence="1" id="KW-0472">Membrane</keyword>
<name>A0A1G9ZF77_9BACI</name>